<feature type="signal peptide" evidence="11">
    <location>
        <begin position="1"/>
        <end position="18"/>
    </location>
</feature>
<dbReference type="InterPro" id="IPR023614">
    <property type="entry name" value="Porin_dom_sf"/>
</dbReference>
<evidence type="ECO:0000256" key="8">
    <source>
        <dbReference type="ARBA" id="ARBA00023114"/>
    </source>
</evidence>
<proteinExistence type="predicted"/>
<dbReference type="EMBL" id="CP091512">
    <property type="protein sequence ID" value="UOO93319.1"/>
    <property type="molecule type" value="Genomic_DNA"/>
</dbReference>
<gene>
    <name evidence="13" type="ORF">LVJ81_04630</name>
</gene>
<dbReference type="InterPro" id="IPR033900">
    <property type="entry name" value="Gram_neg_porin_domain"/>
</dbReference>
<keyword evidence="14" id="KW-1185">Reference proteome</keyword>
<reference evidence="13" key="1">
    <citation type="submission" date="2021-12" db="EMBL/GenBank/DDBJ databases">
        <authorList>
            <person name="Veyrier F.J."/>
        </authorList>
    </citation>
    <scope>NUCLEOTIDE SEQUENCE</scope>
    <source>
        <strain evidence="13">SAG 1488-6</strain>
    </source>
</reference>
<keyword evidence="10" id="KW-0998">Cell outer membrane</keyword>
<dbReference type="Proteomes" id="UP000832034">
    <property type="component" value="Chromosome"/>
</dbReference>
<dbReference type="PRINTS" id="PR00182">
    <property type="entry name" value="ECOLNEIPORIN"/>
</dbReference>
<evidence type="ECO:0000256" key="6">
    <source>
        <dbReference type="ARBA" id="ARBA00022729"/>
    </source>
</evidence>
<dbReference type="InterPro" id="IPR002299">
    <property type="entry name" value="Porin_Neis"/>
</dbReference>
<evidence type="ECO:0000256" key="5">
    <source>
        <dbReference type="ARBA" id="ARBA00022692"/>
    </source>
</evidence>
<evidence type="ECO:0000256" key="3">
    <source>
        <dbReference type="ARBA" id="ARBA00022448"/>
    </source>
</evidence>
<comment type="subunit">
    <text evidence="2">Homotrimer.</text>
</comment>
<keyword evidence="4" id="KW-1134">Transmembrane beta strand</keyword>
<evidence type="ECO:0000313" key="14">
    <source>
        <dbReference type="Proteomes" id="UP000832034"/>
    </source>
</evidence>
<keyword evidence="9" id="KW-0472">Membrane</keyword>
<dbReference type="Gene3D" id="2.40.160.10">
    <property type="entry name" value="Porin"/>
    <property type="match status" value="1"/>
</dbReference>
<evidence type="ECO:0000256" key="10">
    <source>
        <dbReference type="ARBA" id="ARBA00023237"/>
    </source>
</evidence>
<evidence type="ECO:0000256" key="4">
    <source>
        <dbReference type="ARBA" id="ARBA00022452"/>
    </source>
</evidence>
<dbReference type="PANTHER" id="PTHR34501:SF9">
    <property type="entry name" value="MAJOR OUTER MEMBRANE PROTEIN P.IA"/>
    <property type="match status" value="1"/>
</dbReference>
<accession>A0ABY4EDL9</accession>
<sequence>MKKILIASAVLMAAPAMADVVLYGQIKGGVGYTKGEGSGSLTQMEDYKSRIGFKGTEDLGNGMQAFWQVEQFTPISGAEQSMGWNNRDTFVGVKGDFGAVRAGYISDVMNEAGEHKLLLDPWETGFNADNPRGNGAFVRIDKRWQGVRYDSPDFGGFKFNVQHQLADSATEGNLTAASTVRQATIVSGKYVNSGFEVHGAYGQYKQQNIDGNGDLDDGQIARVIGAYRANGVVASLAYQYTDGFRGLWAKNSFATTAQDPQARIHNPVETHEVLGLFSYNMGSITPRISYSHGFDEKHKNGGKVSNSGYDQVIVGADYALSKRTTALASFGWKNAPVGYKVDANGKVSGDDRDSYSAGVGLRHVF</sequence>
<keyword evidence="6 11" id="KW-0732">Signal</keyword>
<name>A0ABY4EDL9_VITST</name>
<dbReference type="InterPro" id="IPR001702">
    <property type="entry name" value="Porin_Gram-ve"/>
</dbReference>
<organism evidence="13 14">
    <name type="scientific">Vitreoscilla stercoraria</name>
    <dbReference type="NCBI Taxonomy" id="61"/>
    <lineage>
        <taxon>Bacteria</taxon>
        <taxon>Pseudomonadati</taxon>
        <taxon>Pseudomonadota</taxon>
        <taxon>Betaproteobacteria</taxon>
        <taxon>Neisseriales</taxon>
        <taxon>Neisseriaceae</taxon>
        <taxon>Vitreoscilla</taxon>
    </lineage>
</organism>
<evidence type="ECO:0000256" key="1">
    <source>
        <dbReference type="ARBA" id="ARBA00004571"/>
    </source>
</evidence>
<reference evidence="13" key="2">
    <citation type="journal article" date="2022" name="Res Sq">
        <title>Evolution of multicellular longitudinally dividing oral cavity symbionts (Neisseriaceae).</title>
        <authorList>
            <person name="Nyongesa S."/>
            <person name="Weber P."/>
            <person name="Bernet E."/>
            <person name="Pullido F."/>
            <person name="Nieckarz M."/>
            <person name="Delaby M."/>
            <person name="Nieves C."/>
            <person name="Viehboeck T."/>
            <person name="Krause N."/>
            <person name="Rivera-Millot A."/>
            <person name="Nakamura A."/>
            <person name="Vischer N."/>
            <person name="VanNieuwenhze M."/>
            <person name="Brun Y."/>
            <person name="Cava F."/>
            <person name="Bulgheresi S."/>
            <person name="Veyrier F."/>
        </authorList>
    </citation>
    <scope>NUCLEOTIDE SEQUENCE</scope>
    <source>
        <strain evidence="13">SAG 1488-6</strain>
    </source>
</reference>
<evidence type="ECO:0000256" key="11">
    <source>
        <dbReference type="SAM" id="SignalP"/>
    </source>
</evidence>
<dbReference type="RefSeq" id="WP_019957669.1">
    <property type="nucleotide sequence ID" value="NZ_CP091512.1"/>
</dbReference>
<keyword evidence="7" id="KW-0406">Ion transport</keyword>
<evidence type="ECO:0000256" key="9">
    <source>
        <dbReference type="ARBA" id="ARBA00023136"/>
    </source>
</evidence>
<dbReference type="SUPFAM" id="SSF56935">
    <property type="entry name" value="Porins"/>
    <property type="match status" value="1"/>
</dbReference>
<comment type="subcellular location">
    <subcellularLocation>
        <location evidence="1">Cell outer membrane</location>
        <topology evidence="1">Multi-pass membrane protein</topology>
    </subcellularLocation>
</comment>
<feature type="domain" description="Porin" evidence="12">
    <location>
        <begin position="7"/>
        <end position="333"/>
    </location>
</feature>
<protein>
    <submittedName>
        <fullName evidence="13">Porin</fullName>
    </submittedName>
</protein>
<feature type="chain" id="PRO_5047311748" evidence="11">
    <location>
        <begin position="19"/>
        <end position="365"/>
    </location>
</feature>
<evidence type="ECO:0000313" key="13">
    <source>
        <dbReference type="EMBL" id="UOO93319.1"/>
    </source>
</evidence>
<evidence type="ECO:0000256" key="7">
    <source>
        <dbReference type="ARBA" id="ARBA00023065"/>
    </source>
</evidence>
<evidence type="ECO:0000259" key="12">
    <source>
        <dbReference type="Pfam" id="PF13609"/>
    </source>
</evidence>
<dbReference type="Pfam" id="PF13609">
    <property type="entry name" value="Porin_4"/>
    <property type="match status" value="1"/>
</dbReference>
<keyword evidence="3" id="KW-0813">Transport</keyword>
<keyword evidence="5" id="KW-0812">Transmembrane</keyword>
<dbReference type="InterPro" id="IPR050298">
    <property type="entry name" value="Gram-neg_bact_OMP"/>
</dbReference>
<keyword evidence="8" id="KW-0626">Porin</keyword>
<evidence type="ECO:0000256" key="2">
    <source>
        <dbReference type="ARBA" id="ARBA00011233"/>
    </source>
</evidence>
<dbReference type="PANTHER" id="PTHR34501">
    <property type="entry name" value="PROTEIN YDDL-RELATED"/>
    <property type="match status" value="1"/>
</dbReference>
<dbReference type="PRINTS" id="PR00184">
    <property type="entry name" value="NEISSPPORIN"/>
</dbReference>
<dbReference type="CDD" id="cd00342">
    <property type="entry name" value="gram_neg_porins"/>
    <property type="match status" value="1"/>
</dbReference>